<gene>
    <name evidence="1" type="ORF">A5U30_005510</name>
</gene>
<evidence type="ECO:0000313" key="1">
    <source>
        <dbReference type="EMBL" id="EFM8157677.1"/>
    </source>
</evidence>
<dbReference type="EMBL" id="AATLZG010000117">
    <property type="protein sequence ID" value="EFM8157677.1"/>
    <property type="molecule type" value="Genomic_DNA"/>
</dbReference>
<accession>A0A828P904</accession>
<organism evidence="1 2">
    <name type="scientific">Escherichia coli</name>
    <dbReference type="NCBI Taxonomy" id="562"/>
    <lineage>
        <taxon>Bacteria</taxon>
        <taxon>Pseudomonadati</taxon>
        <taxon>Pseudomonadota</taxon>
        <taxon>Gammaproteobacteria</taxon>
        <taxon>Enterobacterales</taxon>
        <taxon>Enterobacteriaceae</taxon>
        <taxon>Escherichia</taxon>
    </lineage>
</organism>
<proteinExistence type="predicted"/>
<dbReference type="InterPro" id="IPR009678">
    <property type="entry name" value="Phage_tail_completion_R"/>
</dbReference>
<dbReference type="AlphaFoldDB" id="A0A828P904"/>
<evidence type="ECO:0000313" key="2">
    <source>
        <dbReference type="Proteomes" id="UP000555763"/>
    </source>
</evidence>
<dbReference type="Pfam" id="PF06891">
    <property type="entry name" value="P2_Phage_GpR"/>
    <property type="match status" value="1"/>
</dbReference>
<protein>
    <submittedName>
        <fullName evidence="1">Phage tail protein</fullName>
    </submittedName>
</protein>
<sequence>MNQLESLTAFITENLPPDAMQFFMSNQEDAQLIRSQKALGNDQIRMGVMTYTGVISWDNFPFRKYSPGLVYALVMAWLEEHADPLREEFRAEDVNVDPQFNDEDSCLLDITVGLADPLIIRVQEDGPVPYRGKRWTLVNPEIWTAETMELFVSRSRE</sequence>
<name>A0A828P904_ECOLX</name>
<comment type="caution">
    <text evidence="1">The sequence shown here is derived from an EMBL/GenBank/DDBJ whole genome shotgun (WGS) entry which is preliminary data.</text>
</comment>
<reference evidence="1 2" key="1">
    <citation type="submission" date="2020-02" db="EMBL/GenBank/DDBJ databases">
        <authorList>
            <consortium name="PulseNet: The National Subtyping Network for Foodborne Disease Surveillance"/>
            <person name="Tarr C.L."/>
            <person name="Trees E."/>
            <person name="Katz L.S."/>
            <person name="Carleton-Romer H.A."/>
            <person name="Stroika S."/>
            <person name="Kucerova Z."/>
            <person name="Roache K.F."/>
            <person name="Sabol A.L."/>
            <person name="Besser J."/>
            <person name="Gerner-Smidt P."/>
        </authorList>
    </citation>
    <scope>NUCLEOTIDE SEQUENCE [LARGE SCALE GENOMIC DNA]</scope>
    <source>
        <strain evidence="1 2">PNUSAE002719</strain>
    </source>
</reference>
<dbReference type="Proteomes" id="UP000555763">
    <property type="component" value="Unassembled WGS sequence"/>
</dbReference>